<dbReference type="CDD" id="cd01949">
    <property type="entry name" value="GGDEF"/>
    <property type="match status" value="1"/>
</dbReference>
<keyword evidence="5" id="KW-0548">Nucleotidyltransferase</keyword>
<keyword evidence="6" id="KW-1185">Reference proteome</keyword>
<feature type="transmembrane region" description="Helical" evidence="3">
    <location>
        <begin position="125"/>
        <end position="148"/>
    </location>
</feature>
<feature type="domain" description="GGDEF" evidence="4">
    <location>
        <begin position="265"/>
        <end position="399"/>
    </location>
</feature>
<evidence type="ECO:0000313" key="6">
    <source>
        <dbReference type="Proteomes" id="UP001302257"/>
    </source>
</evidence>
<dbReference type="InterPro" id="IPR050469">
    <property type="entry name" value="Diguanylate_Cyclase"/>
</dbReference>
<dbReference type="EMBL" id="CP132507">
    <property type="protein sequence ID" value="WNO05196.1"/>
    <property type="molecule type" value="Genomic_DNA"/>
</dbReference>
<accession>A0ABZ0AZY0</accession>
<dbReference type="InterPro" id="IPR043128">
    <property type="entry name" value="Rev_trsase/Diguanyl_cyclase"/>
</dbReference>
<dbReference type="RefSeq" id="WP_313867982.1">
    <property type="nucleotide sequence ID" value="NZ_CP132507.1"/>
</dbReference>
<keyword evidence="3" id="KW-0812">Transmembrane</keyword>
<feature type="transmembrane region" description="Helical" evidence="3">
    <location>
        <begin position="155"/>
        <end position="172"/>
    </location>
</feature>
<protein>
    <recommendedName>
        <fullName evidence="1">diguanylate cyclase</fullName>
        <ecNumber evidence="1">2.7.7.65</ecNumber>
    </recommendedName>
</protein>
<dbReference type="InterPro" id="IPR000160">
    <property type="entry name" value="GGDEF_dom"/>
</dbReference>
<dbReference type="EC" id="2.7.7.65" evidence="1"/>
<name>A0ABZ0AZY0_9BURK</name>
<evidence type="ECO:0000256" key="3">
    <source>
        <dbReference type="SAM" id="Phobius"/>
    </source>
</evidence>
<keyword evidence="3" id="KW-1133">Transmembrane helix</keyword>
<dbReference type="PANTHER" id="PTHR45138">
    <property type="entry name" value="REGULATORY COMPONENTS OF SENSORY TRANSDUCTION SYSTEM"/>
    <property type="match status" value="1"/>
</dbReference>
<dbReference type="NCBIfam" id="TIGR00254">
    <property type="entry name" value="GGDEF"/>
    <property type="match status" value="1"/>
</dbReference>
<feature type="transmembrane region" description="Helical" evidence="3">
    <location>
        <begin position="184"/>
        <end position="204"/>
    </location>
</feature>
<dbReference type="InterPro" id="IPR029787">
    <property type="entry name" value="Nucleotide_cyclase"/>
</dbReference>
<evidence type="ECO:0000313" key="5">
    <source>
        <dbReference type="EMBL" id="WNO05196.1"/>
    </source>
</evidence>
<dbReference type="Pfam" id="PF00990">
    <property type="entry name" value="GGDEF"/>
    <property type="match status" value="1"/>
</dbReference>
<dbReference type="GO" id="GO:0052621">
    <property type="term" value="F:diguanylate cyclase activity"/>
    <property type="evidence" value="ECO:0007669"/>
    <property type="project" value="UniProtKB-EC"/>
</dbReference>
<dbReference type="PROSITE" id="PS50887">
    <property type="entry name" value="GGDEF"/>
    <property type="match status" value="1"/>
</dbReference>
<keyword evidence="3" id="KW-0472">Membrane</keyword>
<dbReference type="PANTHER" id="PTHR45138:SF9">
    <property type="entry name" value="DIGUANYLATE CYCLASE DGCM-RELATED"/>
    <property type="match status" value="1"/>
</dbReference>
<dbReference type="Gene3D" id="3.30.70.270">
    <property type="match status" value="1"/>
</dbReference>
<gene>
    <name evidence="5" type="ORF">RAN89_01895</name>
</gene>
<feature type="transmembrane region" description="Helical" evidence="3">
    <location>
        <begin position="38"/>
        <end position="57"/>
    </location>
</feature>
<sequence length="408" mass="44247">MEPSQGIAGFLARWRASQEANRQVQGEATMESLRRFRAVACFTAPLHAILALLFAAYSPPAAHPELAQWARALVGAQLAAFVGVVIAGLLTHALLRRRQRANAAAIALQIAVSGLYLYFGAHVTLIDLVFNAGAGLASYLMICIMFGVLSLTRPAISVPVFGMTYLVFAYMLEHAPVNPMQRTSLHVIAAVAPALALVTAWMNWSQYAKSVLLRRQLKRSNEALVVQQQELAFLADHDALTGLYNRREFIRLAQMELLRATRVPCETAVIMVDLDFFKKINDRYGHPGGDAVLKATAACLNQALRATDTPARLGGEEFIVLLPATGREGALQVANKLRDAVRSTTIEFDGGRIAITASFGVSSVAAHANATVDAIYAAADRALYVAKQLGRDRVEYADPEASEFKPES</sequence>
<evidence type="ECO:0000256" key="2">
    <source>
        <dbReference type="ARBA" id="ARBA00034247"/>
    </source>
</evidence>
<feature type="transmembrane region" description="Helical" evidence="3">
    <location>
        <begin position="102"/>
        <end position="119"/>
    </location>
</feature>
<reference evidence="5 6" key="1">
    <citation type="submission" date="2023-08" db="EMBL/GenBank/DDBJ databases">
        <title>Rhodoferax potami sp. nov. and Rhodoferax mekongensis sp. nov., isolated from the Mekong River in Thailand.</title>
        <authorList>
            <person name="Kitikhun S."/>
            <person name="Charoenyingcharoen P."/>
            <person name="Siriarchawattana P."/>
            <person name="Likhitrattanapisal S."/>
            <person name="Nilsakha T."/>
            <person name="Chanpet A."/>
            <person name="Rattanawaree P."/>
            <person name="Ingsriswang S."/>
        </authorList>
    </citation>
    <scope>NUCLEOTIDE SEQUENCE [LARGE SCALE GENOMIC DNA]</scope>
    <source>
        <strain evidence="5 6">TBRC 17307</strain>
    </source>
</reference>
<feature type="transmembrane region" description="Helical" evidence="3">
    <location>
        <begin position="69"/>
        <end position="90"/>
    </location>
</feature>
<keyword evidence="5" id="KW-0808">Transferase</keyword>
<evidence type="ECO:0000259" key="4">
    <source>
        <dbReference type="PROSITE" id="PS50887"/>
    </source>
</evidence>
<organism evidence="5 6">
    <name type="scientific">Rhodoferax mekongensis</name>
    <dbReference type="NCBI Taxonomy" id="3068341"/>
    <lineage>
        <taxon>Bacteria</taxon>
        <taxon>Pseudomonadati</taxon>
        <taxon>Pseudomonadota</taxon>
        <taxon>Betaproteobacteria</taxon>
        <taxon>Burkholderiales</taxon>
        <taxon>Comamonadaceae</taxon>
        <taxon>Rhodoferax</taxon>
    </lineage>
</organism>
<dbReference type="Proteomes" id="UP001302257">
    <property type="component" value="Chromosome"/>
</dbReference>
<dbReference type="SUPFAM" id="SSF55073">
    <property type="entry name" value="Nucleotide cyclase"/>
    <property type="match status" value="1"/>
</dbReference>
<comment type="catalytic activity">
    <reaction evidence="2">
        <text>2 GTP = 3',3'-c-di-GMP + 2 diphosphate</text>
        <dbReference type="Rhea" id="RHEA:24898"/>
        <dbReference type="ChEBI" id="CHEBI:33019"/>
        <dbReference type="ChEBI" id="CHEBI:37565"/>
        <dbReference type="ChEBI" id="CHEBI:58805"/>
        <dbReference type="EC" id="2.7.7.65"/>
    </reaction>
</comment>
<evidence type="ECO:0000256" key="1">
    <source>
        <dbReference type="ARBA" id="ARBA00012528"/>
    </source>
</evidence>
<dbReference type="SMART" id="SM00267">
    <property type="entry name" value="GGDEF"/>
    <property type="match status" value="1"/>
</dbReference>
<proteinExistence type="predicted"/>